<feature type="coiled-coil region" evidence="4">
    <location>
        <begin position="1096"/>
        <end position="1144"/>
    </location>
</feature>
<dbReference type="Proteomes" id="UP001557470">
    <property type="component" value="Unassembled WGS sequence"/>
</dbReference>
<evidence type="ECO:0000313" key="6">
    <source>
        <dbReference type="EMBL" id="KAL0966688.1"/>
    </source>
</evidence>
<evidence type="ECO:0000313" key="7">
    <source>
        <dbReference type="Proteomes" id="UP001557470"/>
    </source>
</evidence>
<feature type="coiled-coil region" evidence="4">
    <location>
        <begin position="853"/>
        <end position="887"/>
    </location>
</feature>
<feature type="region of interest" description="Disordered" evidence="5">
    <location>
        <begin position="67"/>
        <end position="101"/>
    </location>
</feature>
<keyword evidence="7" id="KW-1185">Reference proteome</keyword>
<name>A0ABD0WVN3_UMBPY</name>
<feature type="coiled-coil region" evidence="4">
    <location>
        <begin position="681"/>
        <end position="782"/>
    </location>
</feature>
<comment type="caution">
    <text evidence="6">The sequence shown here is derived from an EMBL/GenBank/DDBJ whole genome shotgun (WGS) entry which is preliminary data.</text>
</comment>
<feature type="coiled-coil region" evidence="4">
    <location>
        <begin position="432"/>
        <end position="522"/>
    </location>
</feature>
<keyword evidence="3 4" id="KW-0175">Coiled coil</keyword>
<dbReference type="PANTHER" id="PTHR18875:SF8">
    <property type="entry name" value="COILED-COIL DOMAIN-CONTAINING PROTEIN 18"/>
    <property type="match status" value="1"/>
</dbReference>
<feature type="coiled-coil region" evidence="4">
    <location>
        <begin position="986"/>
        <end position="1070"/>
    </location>
</feature>
<accession>A0ABD0WVN3</accession>
<feature type="coiled-coil region" evidence="4">
    <location>
        <begin position="267"/>
        <end position="384"/>
    </location>
</feature>
<dbReference type="GO" id="GO:0005737">
    <property type="term" value="C:cytoplasm"/>
    <property type="evidence" value="ECO:0007669"/>
    <property type="project" value="UniProtKB-SubCell"/>
</dbReference>
<dbReference type="Gene3D" id="1.10.287.1490">
    <property type="match status" value="1"/>
</dbReference>
<comment type="subcellular location">
    <subcellularLocation>
        <location evidence="1">Cytoplasm</location>
    </subcellularLocation>
</comment>
<feature type="coiled-coil region" evidence="4">
    <location>
        <begin position="158"/>
        <end position="241"/>
    </location>
</feature>
<protein>
    <recommendedName>
        <fullName evidence="8">Coiled-coil domain containing 18</fullName>
    </recommendedName>
</protein>
<evidence type="ECO:0000256" key="1">
    <source>
        <dbReference type="ARBA" id="ARBA00004496"/>
    </source>
</evidence>
<gene>
    <name evidence="6" type="ORF">UPYG_G00298450</name>
</gene>
<evidence type="ECO:0008006" key="8">
    <source>
        <dbReference type="Google" id="ProtNLM"/>
    </source>
</evidence>
<feature type="coiled-coil region" evidence="4">
    <location>
        <begin position="927"/>
        <end position="961"/>
    </location>
</feature>
<evidence type="ECO:0000256" key="5">
    <source>
        <dbReference type="SAM" id="MobiDB-lite"/>
    </source>
</evidence>
<feature type="region of interest" description="Disordered" evidence="5">
    <location>
        <begin position="1158"/>
        <end position="1200"/>
    </location>
</feature>
<reference evidence="6 7" key="1">
    <citation type="submission" date="2024-06" db="EMBL/GenBank/DDBJ databases">
        <authorList>
            <person name="Pan Q."/>
            <person name="Wen M."/>
            <person name="Jouanno E."/>
            <person name="Zahm M."/>
            <person name="Klopp C."/>
            <person name="Cabau C."/>
            <person name="Louis A."/>
            <person name="Berthelot C."/>
            <person name="Parey E."/>
            <person name="Roest Crollius H."/>
            <person name="Montfort J."/>
            <person name="Robinson-Rechavi M."/>
            <person name="Bouchez O."/>
            <person name="Lampietro C."/>
            <person name="Lopez Roques C."/>
            <person name="Donnadieu C."/>
            <person name="Postlethwait J."/>
            <person name="Bobe J."/>
            <person name="Verreycken H."/>
            <person name="Guiguen Y."/>
        </authorList>
    </citation>
    <scope>NUCLEOTIDE SEQUENCE [LARGE SCALE GENOMIC DNA]</scope>
    <source>
        <strain evidence="6">Up_M1</strain>
        <tissue evidence="6">Testis</tissue>
    </source>
</reference>
<evidence type="ECO:0000256" key="4">
    <source>
        <dbReference type="SAM" id="Coils"/>
    </source>
</evidence>
<organism evidence="6 7">
    <name type="scientific">Umbra pygmaea</name>
    <name type="common">Eastern mudminnow</name>
    <dbReference type="NCBI Taxonomy" id="75934"/>
    <lineage>
        <taxon>Eukaryota</taxon>
        <taxon>Metazoa</taxon>
        <taxon>Chordata</taxon>
        <taxon>Craniata</taxon>
        <taxon>Vertebrata</taxon>
        <taxon>Euteleostomi</taxon>
        <taxon>Actinopterygii</taxon>
        <taxon>Neopterygii</taxon>
        <taxon>Teleostei</taxon>
        <taxon>Protacanthopterygii</taxon>
        <taxon>Esociformes</taxon>
        <taxon>Umbridae</taxon>
        <taxon>Umbra</taxon>
    </lineage>
</organism>
<proteinExistence type="predicted"/>
<dbReference type="PANTHER" id="PTHR18875">
    <property type="entry name" value="SARCOMA ANTIGEN NY-SAR-24/CYTOSKELETAL PROTEIN SOJO"/>
    <property type="match status" value="1"/>
</dbReference>
<sequence length="1336" mass="151379">MFNSNQVDIVEDVATLRNQLRLTEISLQSLGEQLSQSGHDSHSKRCDESPVLWLPGRLTLEDLQPNAIQTSPEHPSVERVFSPPSTESRYFPSRSRGEEMEAAPLRKKLGGLRQENASLATENRQLISDLEAAHIELSSSKTKARPLGSTIGVNAFSVAIMREQIHNLEAEMDVQARELRAAELNAEQSQQAAAQSERQATGLREELSMLRTELSDTTRQLKRAEQQRNQALCNAEKLTDAFKDYKANISVRLKKAMESESKLKESLIVCDRERGELENKCASLEKERREQGQHISNLTEDLTQARTLNTRNLELQGHLEEAAQRASRLEVELGERASATRELASLRRETEDLRTLTQCQEQRLSQCQREAQQSQAELADLESILTLLHLREGNEGPLCVKPCMLPPVGHTGTTELLRLKPGELYQQLLPALQAVEAERDRQSTLASRLQERLLEAQEEVSSLHSSMAQRASHYQQLHSELLERASQAVDAQKELKRKVARVAALEKQLQEKSSAYSQAALKNGQLEQELLEKASSIQHYQSVMTKKQKDFQQALDKCEKARSDQCEALQGRVDEMQFSLDQTQGHVSELEQALRSAEGERQEYKKTVLLLQDSLDQLTQVLQLEKALSSCREELNSSWKKMDEAKEHYQRQLDLRSQELLGLQEDLQSSSLVCRRSGEQCAQLQGMLQESSARVAELEDSQSQLQGAVSVLEKELEQTLSRREKEVHDADKEVQKERRQAALLSGSVNQLSSEMNKCRGELSVMEQELQKLRRDASMKSSQISHMEEALLKTQDLLEQKNHAVLDLEAKLHCSEQDRLNSVQQAEVLEGQLQAVRSELHDTLGTLQELRDLLQRTQLTAEEREISLEKLSAELRENQKELEQRTHEMLDLDAALKDQQGELQQRAQLLGQLDVAIREHKLEMDMKVQSLKQVLDKREREIKDKDRQVEFLSEKVDLLKTQVQMKEDVEKNSVEQCQNLSLCREQLQRTQHDLQDTRRHCENLRREVDAITQHANDKETQVRSLEEELSAREQRWVQEEASLQATVASVKQELEHEREEHSKEVSSLQQTRGQLLKVSEQMSCSLRSSQEHLASRLHQSQLQLEQASAQAARLQAQLHISQSSLQNSQEALLIKESELTRLQARISSLDRTTELHRTTFHHPELRHPSSPVSPRPAHQPDPPHPPQELTPGGSADSSLGLTPSLKATLREALAQHLPWDTALSPSPSLQHLDLSWQGLSRPEDASASDLSFNPLTYMVDRTAEEVDPGVDLPPRQQTQEEMDMSSLTGMLRFVNQTLALQEDPSLWGSTGLSEDEHTLTSHKGDLIEGGCGSTRNL</sequence>
<evidence type="ECO:0000256" key="3">
    <source>
        <dbReference type="ARBA" id="ARBA00023054"/>
    </source>
</evidence>
<feature type="compositionally biased region" description="Pro residues" evidence="5">
    <location>
        <begin position="1170"/>
        <end position="1187"/>
    </location>
</feature>
<dbReference type="EMBL" id="JAGEUA010000009">
    <property type="protein sequence ID" value="KAL0966688.1"/>
    <property type="molecule type" value="Genomic_DNA"/>
</dbReference>
<evidence type="ECO:0000256" key="2">
    <source>
        <dbReference type="ARBA" id="ARBA00022490"/>
    </source>
</evidence>
<keyword evidence="2" id="KW-0963">Cytoplasm</keyword>
<feature type="coiled-coil region" evidence="4">
    <location>
        <begin position="580"/>
        <end position="607"/>
    </location>
</feature>